<organism evidence="2 3">
    <name type="scientific">Antarcticimicrobium luteum</name>
    <dbReference type="NCBI Taxonomy" id="2547397"/>
    <lineage>
        <taxon>Bacteria</taxon>
        <taxon>Pseudomonadati</taxon>
        <taxon>Pseudomonadota</taxon>
        <taxon>Alphaproteobacteria</taxon>
        <taxon>Rhodobacterales</taxon>
        <taxon>Paracoccaceae</taxon>
        <taxon>Antarcticimicrobium</taxon>
    </lineage>
</organism>
<dbReference type="AlphaFoldDB" id="A0A4R5UPS8"/>
<accession>A0A4R5UPS8</accession>
<evidence type="ECO:0000313" key="2">
    <source>
        <dbReference type="EMBL" id="TDK41030.1"/>
    </source>
</evidence>
<gene>
    <name evidence="2" type="ORF">E1832_20215</name>
</gene>
<dbReference type="EMBL" id="SMUV01000074">
    <property type="protein sequence ID" value="TDK41030.1"/>
    <property type="molecule type" value="Genomic_DNA"/>
</dbReference>
<dbReference type="OrthoDB" id="7868311at2"/>
<keyword evidence="3" id="KW-1185">Reference proteome</keyword>
<evidence type="ECO:0000256" key="1">
    <source>
        <dbReference type="SAM" id="MobiDB-lite"/>
    </source>
</evidence>
<sequence>MPQSTKIATCCYCGARAALVLSGQIRRELSCASCGAPLHDLKMLRLDRAGAGGAAPAPAAKPPKRKKARRKKGLVARVLDEALDLVEDIFD</sequence>
<comment type="caution">
    <text evidence="2">The sequence shown here is derived from an EMBL/GenBank/DDBJ whole genome shotgun (WGS) entry which is preliminary data.</text>
</comment>
<protein>
    <submittedName>
        <fullName evidence="2">Uncharacterized protein</fullName>
    </submittedName>
</protein>
<name>A0A4R5UPS8_9RHOB</name>
<evidence type="ECO:0000313" key="3">
    <source>
        <dbReference type="Proteomes" id="UP000295301"/>
    </source>
</evidence>
<feature type="compositionally biased region" description="Basic residues" evidence="1">
    <location>
        <begin position="62"/>
        <end position="71"/>
    </location>
</feature>
<reference evidence="2 3" key="1">
    <citation type="submission" date="2019-03" db="EMBL/GenBank/DDBJ databases">
        <title>Ruegeria lutea sp. nov., a novel strain, isolated from marine sediment, the Masan Bay, South Korea.</title>
        <authorList>
            <person name="Kim J."/>
            <person name="Kim D.-Y."/>
            <person name="Lee S.-S."/>
        </authorList>
    </citation>
    <scope>NUCLEOTIDE SEQUENCE [LARGE SCALE GENOMIC DNA]</scope>
    <source>
        <strain evidence="2 3">318-1</strain>
    </source>
</reference>
<feature type="region of interest" description="Disordered" evidence="1">
    <location>
        <begin position="51"/>
        <end position="71"/>
    </location>
</feature>
<dbReference type="Proteomes" id="UP000295301">
    <property type="component" value="Unassembled WGS sequence"/>
</dbReference>
<proteinExistence type="predicted"/>